<sequence>ISGEPRIEVYEIDGIEIIAEFTNITSNEYNQIFLTNLQGTQDTFDLRIVGGSIEIDYIVDPYAWISPFTVSSCSGDDGINICNNSVDEDIDSEWEENSGADTDGSIGEWFLTVDMGNVGSVSDIRIYTDAGVRDAPCSVVNISVCDDADCIGESNLIDGSPCIFGDSGETWYA</sequence>
<name>X1R2A9_9ZZZZ</name>
<comment type="caution">
    <text evidence="1">The sequence shown here is derived from an EMBL/GenBank/DDBJ whole genome shotgun (WGS) entry which is preliminary data.</text>
</comment>
<gene>
    <name evidence="1" type="ORF">S12H4_24104</name>
</gene>
<protein>
    <recommendedName>
        <fullName evidence="2">F5/8 type C domain-containing protein</fullName>
    </recommendedName>
</protein>
<dbReference type="EMBL" id="BARW01012986">
    <property type="protein sequence ID" value="GAI74897.1"/>
    <property type="molecule type" value="Genomic_DNA"/>
</dbReference>
<proteinExistence type="predicted"/>
<dbReference type="AlphaFoldDB" id="X1R2A9"/>
<feature type="non-terminal residue" evidence="1">
    <location>
        <position position="173"/>
    </location>
</feature>
<dbReference type="Gene3D" id="2.60.120.260">
    <property type="entry name" value="Galactose-binding domain-like"/>
    <property type="match status" value="1"/>
</dbReference>
<evidence type="ECO:0000313" key="1">
    <source>
        <dbReference type="EMBL" id="GAI74897.1"/>
    </source>
</evidence>
<accession>X1R2A9</accession>
<organism evidence="1">
    <name type="scientific">marine sediment metagenome</name>
    <dbReference type="NCBI Taxonomy" id="412755"/>
    <lineage>
        <taxon>unclassified sequences</taxon>
        <taxon>metagenomes</taxon>
        <taxon>ecological metagenomes</taxon>
    </lineage>
</organism>
<evidence type="ECO:0008006" key="2">
    <source>
        <dbReference type="Google" id="ProtNLM"/>
    </source>
</evidence>
<reference evidence="1" key="1">
    <citation type="journal article" date="2014" name="Front. Microbiol.">
        <title>High frequency of phylogenetically diverse reductive dehalogenase-homologous genes in deep subseafloor sedimentary metagenomes.</title>
        <authorList>
            <person name="Kawai M."/>
            <person name="Futagami T."/>
            <person name="Toyoda A."/>
            <person name="Takaki Y."/>
            <person name="Nishi S."/>
            <person name="Hori S."/>
            <person name="Arai W."/>
            <person name="Tsubouchi T."/>
            <person name="Morono Y."/>
            <person name="Uchiyama I."/>
            <person name="Ito T."/>
            <person name="Fujiyama A."/>
            <person name="Inagaki F."/>
            <person name="Takami H."/>
        </authorList>
    </citation>
    <scope>NUCLEOTIDE SEQUENCE</scope>
    <source>
        <strain evidence="1">Expedition CK06-06</strain>
    </source>
</reference>
<feature type="non-terminal residue" evidence="1">
    <location>
        <position position="1"/>
    </location>
</feature>